<dbReference type="RefSeq" id="WP_046185952.1">
    <property type="nucleotide sequence ID" value="NZ_JACKSS010000145.1"/>
</dbReference>
<dbReference type="Proteomes" id="UP000193781">
    <property type="component" value="Unassembled WGS sequence"/>
</dbReference>
<dbReference type="InterPro" id="IPR049449">
    <property type="entry name" value="TesB_ACOT8-like_N"/>
</dbReference>
<accession>A0A0F5N6K0</accession>
<feature type="domain" description="Acyl-CoA thioesterase-like N-terminal HotDog" evidence="1">
    <location>
        <begin position="40"/>
        <end position="115"/>
    </location>
</feature>
<gene>
    <name evidence="2" type="ORF">AWC17_22520</name>
</gene>
<reference evidence="2 3" key="1">
    <citation type="submission" date="2016-01" db="EMBL/GenBank/DDBJ databases">
        <title>The new phylogeny of the genus Mycobacterium.</title>
        <authorList>
            <person name="Tarcisio F."/>
            <person name="Conor M."/>
            <person name="Antonella G."/>
            <person name="Elisabetta G."/>
            <person name="Giulia F.S."/>
            <person name="Sara T."/>
            <person name="Anna F."/>
            <person name="Clotilde B."/>
            <person name="Roberto B."/>
            <person name="Veronica D.S."/>
            <person name="Fabio R."/>
            <person name="Monica P."/>
            <person name="Olivier J."/>
            <person name="Enrico T."/>
            <person name="Nicola S."/>
        </authorList>
    </citation>
    <scope>NUCLEOTIDE SEQUENCE [LARGE SCALE GENOMIC DNA]</scope>
    <source>
        <strain evidence="2 3">DSM 44803</strain>
    </source>
</reference>
<sequence length="281" mass="30417">MTETNLVPDDVDSAVQTPYFLRDESRFVPNKIARGGWGPSLSGHVVGGLLGWAVERAVDDPQLQPARLTVDLPAPAALEPIEVHTTVHHDRRRLRLVEAVLTQRGAPVARGSALFLRRGPQPEGDVWTQDLQMPPLPIEDGAQPSLFMRTYGWGTELQNPDPEWADTSGPKYTWLYETRSLIDGEPLSAFTRAAMAADITASLANWGTNGLEFINADYTLTLSRLPEGPHIGMAALTHYSNDGVATGSAVLVDRKGPIGSAVSVAIAHSGFRPTQVNPTNE</sequence>
<dbReference type="STRING" id="244292.ABW17_25290"/>
<dbReference type="InterPro" id="IPR042171">
    <property type="entry name" value="Acyl-CoA_hotdog"/>
</dbReference>
<dbReference type="Pfam" id="PF13622">
    <property type="entry name" value="4HBT_3"/>
    <property type="match status" value="1"/>
</dbReference>
<organism evidence="2 3">
    <name type="scientific">Mycobacterium nebraskense</name>
    <dbReference type="NCBI Taxonomy" id="244292"/>
    <lineage>
        <taxon>Bacteria</taxon>
        <taxon>Bacillati</taxon>
        <taxon>Actinomycetota</taxon>
        <taxon>Actinomycetes</taxon>
        <taxon>Mycobacteriales</taxon>
        <taxon>Mycobacteriaceae</taxon>
        <taxon>Mycobacterium</taxon>
    </lineage>
</organism>
<evidence type="ECO:0000313" key="3">
    <source>
        <dbReference type="Proteomes" id="UP000193781"/>
    </source>
</evidence>
<keyword evidence="3" id="KW-1185">Reference proteome</keyword>
<dbReference type="AlphaFoldDB" id="A0A0F5N6K0"/>
<dbReference type="Gene3D" id="2.40.160.210">
    <property type="entry name" value="Acyl-CoA thioesterase, double hotdog domain"/>
    <property type="match status" value="1"/>
</dbReference>
<dbReference type="EMBL" id="LQPH01000009">
    <property type="protein sequence ID" value="ORW35104.1"/>
    <property type="molecule type" value="Genomic_DNA"/>
</dbReference>
<name>A0A0F5N6K0_9MYCO</name>
<evidence type="ECO:0000259" key="1">
    <source>
        <dbReference type="Pfam" id="PF13622"/>
    </source>
</evidence>
<proteinExistence type="predicted"/>
<comment type="caution">
    <text evidence="2">The sequence shown here is derived from an EMBL/GenBank/DDBJ whole genome shotgun (WGS) entry which is preliminary data.</text>
</comment>
<protein>
    <recommendedName>
        <fullName evidence="1">Acyl-CoA thioesterase-like N-terminal HotDog domain-containing protein</fullName>
    </recommendedName>
</protein>
<evidence type="ECO:0000313" key="2">
    <source>
        <dbReference type="EMBL" id="ORW35104.1"/>
    </source>
</evidence>